<keyword evidence="1" id="KW-0472">Membrane</keyword>
<keyword evidence="3" id="KW-0813">Transport</keyword>
<evidence type="ECO:0000259" key="2">
    <source>
        <dbReference type="Pfam" id="PF07885"/>
    </source>
</evidence>
<sequence>MLFNKKNIFYKNIYSKIIILILSFILFGILYYFLCDDYEFGGINILQEEIRNSSLKKFVDKIESEQLNKEVKSEISEKISKEIRHPSIEEAVPKSNRLQKIFDRIYFSVVTGTTLGYGDIYPLSNKLKSLIIIQLFTTITILFS</sequence>
<dbReference type="Pfam" id="PF07885">
    <property type="entry name" value="Ion_trans_2"/>
    <property type="match status" value="1"/>
</dbReference>
<keyword evidence="1" id="KW-0812">Transmembrane</keyword>
<dbReference type="SUPFAM" id="SSF81324">
    <property type="entry name" value="Voltage-gated potassium channels"/>
    <property type="match status" value="1"/>
</dbReference>
<dbReference type="GO" id="GO:0034220">
    <property type="term" value="P:monoatomic ion transmembrane transport"/>
    <property type="evidence" value="ECO:0007669"/>
    <property type="project" value="UniProtKB-KW"/>
</dbReference>
<reference evidence="3" key="2">
    <citation type="submission" date="2020-08" db="EMBL/GenBank/DDBJ databases">
        <authorList>
            <person name="Schvarcz C.R."/>
            <person name="Steward G.F."/>
        </authorList>
    </citation>
    <scope>NUCLEOTIDE SEQUENCE</scope>
    <source>
        <strain evidence="3">FloV-SA1</strain>
    </source>
</reference>
<accession>A0A7L7TB78</accession>
<keyword evidence="3" id="KW-0407">Ion channel</keyword>
<name>A0A7L7TB78_9VIRU</name>
<dbReference type="Gene3D" id="1.10.287.70">
    <property type="match status" value="1"/>
</dbReference>
<feature type="domain" description="Potassium channel" evidence="2">
    <location>
        <begin position="100"/>
        <end position="142"/>
    </location>
</feature>
<proteinExistence type="predicted"/>
<dbReference type="InterPro" id="IPR013099">
    <property type="entry name" value="K_chnl_dom"/>
</dbReference>
<evidence type="ECO:0000256" key="1">
    <source>
        <dbReference type="SAM" id="Phobius"/>
    </source>
</evidence>
<protein>
    <submittedName>
        <fullName evidence="3">Putative potassium channel</fullName>
    </submittedName>
</protein>
<organism evidence="3">
    <name type="scientific">Florenciella giant virus FloV-SA1</name>
    <dbReference type="NCBI Taxonomy" id="2775155"/>
    <lineage>
        <taxon>Viruses</taxon>
    </lineage>
</organism>
<dbReference type="EMBL" id="MT926122">
    <property type="protein sequence ID" value="QOC69405.1"/>
    <property type="molecule type" value="Genomic_DNA"/>
</dbReference>
<evidence type="ECO:0000313" key="3">
    <source>
        <dbReference type="EMBL" id="QOC69405.1"/>
    </source>
</evidence>
<reference evidence="3" key="1">
    <citation type="thesis" date="2018" institute="University of Hawaii at Manoa">
        <title>Cultivation and Characterization of Viruses Infecting Eukaryotic Phytoplankton from the Tropical North Pacific Ocean.</title>
        <authorList>
            <person name="Schvarcz C.R."/>
        </authorList>
    </citation>
    <scope>NUCLEOTIDE SEQUENCE</scope>
    <source>
        <strain evidence="3">FloV-SA1</strain>
    </source>
</reference>
<keyword evidence="1" id="KW-1133">Transmembrane helix</keyword>
<feature type="transmembrane region" description="Helical" evidence="1">
    <location>
        <begin position="12"/>
        <end position="34"/>
    </location>
</feature>
<keyword evidence="3" id="KW-0406">Ion transport</keyword>